<evidence type="ECO:0000313" key="2">
    <source>
        <dbReference type="Proteomes" id="UP000019471"/>
    </source>
</evidence>
<dbReference type="AlphaFoldDB" id="W9XLJ3"/>
<dbReference type="OrthoDB" id="5325862at2759"/>
<dbReference type="Proteomes" id="UP000019471">
    <property type="component" value="Unassembled WGS sequence"/>
</dbReference>
<dbReference type="GeneID" id="19189765"/>
<accession>W9XLJ3</accession>
<organism evidence="1 2">
    <name type="scientific">Cladophialophora psammophila CBS 110553</name>
    <dbReference type="NCBI Taxonomy" id="1182543"/>
    <lineage>
        <taxon>Eukaryota</taxon>
        <taxon>Fungi</taxon>
        <taxon>Dikarya</taxon>
        <taxon>Ascomycota</taxon>
        <taxon>Pezizomycotina</taxon>
        <taxon>Eurotiomycetes</taxon>
        <taxon>Chaetothyriomycetidae</taxon>
        <taxon>Chaetothyriales</taxon>
        <taxon>Herpotrichiellaceae</taxon>
        <taxon>Cladophialophora</taxon>
    </lineage>
</organism>
<proteinExistence type="predicted"/>
<keyword evidence="2" id="KW-1185">Reference proteome</keyword>
<dbReference type="EMBL" id="AMGX01000007">
    <property type="protein sequence ID" value="EXJ71239.1"/>
    <property type="molecule type" value="Genomic_DNA"/>
</dbReference>
<comment type="caution">
    <text evidence="1">The sequence shown here is derived from an EMBL/GenBank/DDBJ whole genome shotgun (WGS) entry which is preliminary data.</text>
</comment>
<protein>
    <submittedName>
        <fullName evidence="1">Uncharacterized protein</fullName>
    </submittedName>
</protein>
<gene>
    <name evidence="1" type="ORF">A1O5_05045</name>
</gene>
<dbReference type="RefSeq" id="XP_007743838.1">
    <property type="nucleotide sequence ID" value="XM_007745648.1"/>
</dbReference>
<reference evidence="1 2" key="1">
    <citation type="submission" date="2013-03" db="EMBL/GenBank/DDBJ databases">
        <title>The Genome Sequence of Cladophialophora psammophila CBS 110553.</title>
        <authorList>
            <consortium name="The Broad Institute Genomics Platform"/>
            <person name="Cuomo C."/>
            <person name="de Hoog S."/>
            <person name="Gorbushina A."/>
            <person name="Walker B."/>
            <person name="Young S.K."/>
            <person name="Zeng Q."/>
            <person name="Gargeya S."/>
            <person name="Fitzgerald M."/>
            <person name="Haas B."/>
            <person name="Abouelleil A."/>
            <person name="Allen A.W."/>
            <person name="Alvarado L."/>
            <person name="Arachchi H.M."/>
            <person name="Berlin A.M."/>
            <person name="Chapman S.B."/>
            <person name="Gainer-Dewar J."/>
            <person name="Goldberg J."/>
            <person name="Griggs A."/>
            <person name="Gujja S."/>
            <person name="Hansen M."/>
            <person name="Howarth C."/>
            <person name="Imamovic A."/>
            <person name="Ireland A."/>
            <person name="Larimer J."/>
            <person name="McCowan C."/>
            <person name="Murphy C."/>
            <person name="Pearson M."/>
            <person name="Poon T.W."/>
            <person name="Priest M."/>
            <person name="Roberts A."/>
            <person name="Saif S."/>
            <person name="Shea T."/>
            <person name="Sisk P."/>
            <person name="Sykes S."/>
            <person name="Wortman J."/>
            <person name="Nusbaum C."/>
            <person name="Birren B."/>
        </authorList>
    </citation>
    <scope>NUCLEOTIDE SEQUENCE [LARGE SCALE GENOMIC DNA]</scope>
    <source>
        <strain evidence="1 2">CBS 110553</strain>
    </source>
</reference>
<dbReference type="eggNOG" id="ENOG502SQSM">
    <property type="taxonomic scope" value="Eukaryota"/>
</dbReference>
<dbReference type="STRING" id="1182543.W9XLJ3"/>
<sequence length="261" mass="28108">MTADYFEYKHQLPSSATKAAEVDVKSASASLFSNVSYSTTLLDPDNFRAGTTLHVSARGIGLLRLPVPSSELQIQIFHNDGSLAYTSTRAKRCSGNAILNHPKLGDLISSTYFFGPKRKPEFRSAQGRAGAGGDGDEIKACGKLGSRSTTFTTPDGQMFEWSYSRKNDPLGKRVNVIALRRKDTGMILAQLIRSDGTRTEGTTRCTAGNGGQLILDQEATSYLDEALIVATCLMMLKKEIDRRRCLQIIVLGAAAGCGGGC</sequence>
<dbReference type="HOGENOM" id="CLU_045564_1_0_1"/>
<name>W9XLJ3_9EURO</name>
<evidence type="ECO:0000313" key="1">
    <source>
        <dbReference type="EMBL" id="EXJ71239.1"/>
    </source>
</evidence>